<keyword evidence="2" id="KW-0812">Transmembrane</keyword>
<dbReference type="SUPFAM" id="SSF51735">
    <property type="entry name" value="NAD(P)-binding Rossmann-fold domains"/>
    <property type="match status" value="1"/>
</dbReference>
<dbReference type="InterPro" id="IPR036291">
    <property type="entry name" value="NAD(P)-bd_dom_sf"/>
</dbReference>
<evidence type="ECO:0000256" key="1">
    <source>
        <dbReference type="ARBA" id="ARBA00023002"/>
    </source>
</evidence>
<dbReference type="InterPro" id="IPR008927">
    <property type="entry name" value="6-PGluconate_DH-like_C_sf"/>
</dbReference>
<accession>A0A5C0AYG5</accession>
<dbReference type="EMBL" id="CP043046">
    <property type="protein sequence ID" value="QEI05447.1"/>
    <property type="molecule type" value="Genomic_DNA"/>
</dbReference>
<organism evidence="4 5">
    <name type="scientific">Pigmentiphaga aceris</name>
    <dbReference type="NCBI Taxonomy" id="1940612"/>
    <lineage>
        <taxon>Bacteria</taxon>
        <taxon>Pseudomonadati</taxon>
        <taxon>Pseudomonadota</taxon>
        <taxon>Betaproteobacteria</taxon>
        <taxon>Burkholderiales</taxon>
        <taxon>Alcaligenaceae</taxon>
        <taxon>Pigmentiphaga</taxon>
    </lineage>
</organism>
<dbReference type="InterPro" id="IPR003099">
    <property type="entry name" value="Prephen_DH"/>
</dbReference>
<dbReference type="PROSITE" id="PS51176">
    <property type="entry name" value="PDH_ADH"/>
    <property type="match status" value="1"/>
</dbReference>
<evidence type="ECO:0000256" key="2">
    <source>
        <dbReference type="SAM" id="Phobius"/>
    </source>
</evidence>
<evidence type="ECO:0000313" key="5">
    <source>
        <dbReference type="Proteomes" id="UP000325161"/>
    </source>
</evidence>
<dbReference type="Gene3D" id="3.40.50.720">
    <property type="entry name" value="NAD(P)-binding Rossmann-like Domain"/>
    <property type="match status" value="1"/>
</dbReference>
<dbReference type="AlphaFoldDB" id="A0A5C0AYG5"/>
<dbReference type="PANTHER" id="PTHR21363">
    <property type="entry name" value="PREPHENATE DEHYDROGENASE"/>
    <property type="match status" value="1"/>
</dbReference>
<dbReference type="Pfam" id="PF02153">
    <property type="entry name" value="PDH_N"/>
    <property type="match status" value="1"/>
</dbReference>
<keyword evidence="5" id="KW-1185">Reference proteome</keyword>
<dbReference type="PANTHER" id="PTHR21363:SF0">
    <property type="entry name" value="PREPHENATE DEHYDROGENASE [NADP(+)]"/>
    <property type="match status" value="1"/>
</dbReference>
<dbReference type="RefSeq" id="WP_148813672.1">
    <property type="nucleotide sequence ID" value="NZ_CP043046.1"/>
</dbReference>
<dbReference type="Gene3D" id="1.10.3660.10">
    <property type="entry name" value="6-phosphogluconate dehydrogenase C-terminal like domain"/>
    <property type="match status" value="1"/>
</dbReference>
<reference evidence="4 5" key="1">
    <citation type="submission" date="2019-08" db="EMBL/GenBank/DDBJ databases">
        <title>Amphibian skin-associated Pigmentiphaga: genome sequence and occurrence across geography and hosts.</title>
        <authorList>
            <person name="Bletz M.C."/>
            <person name="Bunk B."/>
            <person name="Sproeer C."/>
            <person name="Biwer P."/>
            <person name="Reiter S."/>
            <person name="Rabemananjara F.C.E."/>
            <person name="Schulz S."/>
            <person name="Overmann J."/>
            <person name="Vences M."/>
        </authorList>
    </citation>
    <scope>NUCLEOTIDE SEQUENCE [LARGE SCALE GENOMIC DNA]</scope>
    <source>
        <strain evidence="4 5">Mada1488</strain>
    </source>
</reference>
<dbReference type="SUPFAM" id="SSF48179">
    <property type="entry name" value="6-phosphogluconate dehydrogenase C-terminal domain-like"/>
    <property type="match status" value="1"/>
</dbReference>
<dbReference type="Proteomes" id="UP000325161">
    <property type="component" value="Chromosome"/>
</dbReference>
<feature type="transmembrane region" description="Helical" evidence="2">
    <location>
        <begin position="12"/>
        <end position="32"/>
    </location>
</feature>
<dbReference type="InterPro" id="IPR046826">
    <property type="entry name" value="PDH_N"/>
</dbReference>
<dbReference type="OrthoDB" id="9809920at2"/>
<protein>
    <submittedName>
        <fullName evidence="4">Prephenate dehydrogenase/arogenate dehydrogenase family protein</fullName>
    </submittedName>
</protein>
<keyword evidence="2" id="KW-1133">Transmembrane helix</keyword>
<feature type="domain" description="Prephenate/arogenate dehydrogenase" evidence="3">
    <location>
        <begin position="14"/>
        <end position="301"/>
    </location>
</feature>
<keyword evidence="1" id="KW-0560">Oxidoreductase</keyword>
<dbReference type="InterPro" id="IPR046825">
    <property type="entry name" value="PDH_C"/>
</dbReference>
<dbReference type="GO" id="GO:0004665">
    <property type="term" value="F:prephenate dehydrogenase (NADP+) activity"/>
    <property type="evidence" value="ECO:0007669"/>
    <property type="project" value="InterPro"/>
</dbReference>
<dbReference type="GO" id="GO:0008977">
    <property type="term" value="F:prephenate dehydrogenase (NAD+) activity"/>
    <property type="evidence" value="ECO:0007669"/>
    <property type="project" value="InterPro"/>
</dbReference>
<dbReference type="Pfam" id="PF20463">
    <property type="entry name" value="PDH_C"/>
    <property type="match status" value="1"/>
</dbReference>
<dbReference type="GO" id="GO:0070403">
    <property type="term" value="F:NAD+ binding"/>
    <property type="evidence" value="ECO:0007669"/>
    <property type="project" value="InterPro"/>
</dbReference>
<dbReference type="FunFam" id="3.40.50.720:FF:000208">
    <property type="entry name" value="Prephenate dehydrogenase"/>
    <property type="match status" value="1"/>
</dbReference>
<gene>
    <name evidence="4" type="ORF">FXN63_06020</name>
</gene>
<sequence length="304" mass="31846">MHAMKTTSSQPLIPVLAVVGVGLIGGSFISALRHAGQVGHVIGVGRNAQTLARAQALGLIDEAASPEDAAARADLILLATPVGALPAVFAAIAPHLRPGTVVTDAGSTKQDVIAAAYKGLGARIDQFVPAHPIAGSDRQGPEAADAALYRGRTVILAPLAESRPADVELVRSVWRHCGAAVVQLTAETHDAVFASVSHLPHLLAFAYMNQVAAAPDAATRLALAGSGFRDFTRIAGSSPEMWRDIFISNRPALLAELEQVQAMLDTYRDALLTDDVARLEGLLGNASDTRRTWLPVAPTDFLDL</sequence>
<dbReference type="GO" id="GO:0006571">
    <property type="term" value="P:tyrosine biosynthetic process"/>
    <property type="evidence" value="ECO:0007669"/>
    <property type="project" value="InterPro"/>
</dbReference>
<dbReference type="InterPro" id="IPR050812">
    <property type="entry name" value="Preph/Arog_dehydrog"/>
</dbReference>
<name>A0A5C0AYG5_9BURK</name>
<evidence type="ECO:0000259" key="3">
    <source>
        <dbReference type="PROSITE" id="PS51176"/>
    </source>
</evidence>
<dbReference type="KEGG" id="pacr:FXN63_06020"/>
<proteinExistence type="predicted"/>
<evidence type="ECO:0000313" key="4">
    <source>
        <dbReference type="EMBL" id="QEI05447.1"/>
    </source>
</evidence>
<keyword evidence="2" id="KW-0472">Membrane</keyword>